<evidence type="ECO:0000256" key="11">
    <source>
        <dbReference type="ARBA" id="ARBA00023159"/>
    </source>
</evidence>
<keyword evidence="6" id="KW-0227">DNA damage</keyword>
<feature type="domain" description="PAS" evidence="17">
    <location>
        <begin position="275"/>
        <end position="322"/>
    </location>
</feature>
<dbReference type="InterPro" id="IPR036638">
    <property type="entry name" value="HLH_DNA-bd_sf"/>
</dbReference>
<feature type="compositionally biased region" description="Basic and acidic residues" evidence="16">
    <location>
        <begin position="412"/>
        <end position="421"/>
    </location>
</feature>
<feature type="domain" description="PAS" evidence="17">
    <location>
        <begin position="97"/>
        <end position="162"/>
    </location>
</feature>
<accession>A0A8C7I7B8</accession>
<dbReference type="PANTHER" id="PTHR46055:SF2">
    <property type="entry name" value="CIRCADIAN LOCOMOTER OUTPUT CYCLES PROTEIN KAPUT"/>
    <property type="match status" value="1"/>
</dbReference>
<dbReference type="GO" id="GO:0006974">
    <property type="term" value="P:DNA damage response"/>
    <property type="evidence" value="ECO:0007669"/>
    <property type="project" value="UniProtKB-KW"/>
</dbReference>
<feature type="compositionally biased region" description="Low complexity" evidence="16">
    <location>
        <begin position="1"/>
        <end position="14"/>
    </location>
</feature>
<evidence type="ECO:0000256" key="8">
    <source>
        <dbReference type="ARBA" id="ARBA00023015"/>
    </source>
</evidence>
<dbReference type="FunFam" id="3.30.450.20:FF:000022">
    <property type="entry name" value="circadian locomoter output cycles protein kaput"/>
    <property type="match status" value="1"/>
</dbReference>
<dbReference type="GO" id="GO:1990513">
    <property type="term" value="C:CLOCK-BMAL transcription complex"/>
    <property type="evidence" value="ECO:0007669"/>
    <property type="project" value="TreeGrafter"/>
</dbReference>
<dbReference type="Gene3D" id="4.10.280.10">
    <property type="entry name" value="Helix-loop-helix DNA-binding domain"/>
    <property type="match status" value="1"/>
</dbReference>
<feature type="compositionally biased region" description="Basic residues" evidence="16">
    <location>
        <begin position="24"/>
        <end position="33"/>
    </location>
</feature>
<dbReference type="CDD" id="cd00130">
    <property type="entry name" value="PAS"/>
    <property type="match status" value="2"/>
</dbReference>
<dbReference type="InterPro" id="IPR035965">
    <property type="entry name" value="PAS-like_dom_sf"/>
</dbReference>
<keyword evidence="12" id="KW-0804">Transcription</keyword>
<keyword evidence="9" id="KW-0090">Biological rhythms</keyword>
<dbReference type="FunFam" id="4.10.280.10:FF:000013">
    <property type="entry name" value="Circadian locomoter output cycles protein kaput"/>
    <property type="match status" value="1"/>
</dbReference>
<evidence type="ECO:0000256" key="2">
    <source>
        <dbReference type="ARBA" id="ARBA00022490"/>
    </source>
</evidence>
<dbReference type="GO" id="GO:0046983">
    <property type="term" value="F:protein dimerization activity"/>
    <property type="evidence" value="ECO:0007669"/>
    <property type="project" value="InterPro"/>
</dbReference>
<reference evidence="19" key="1">
    <citation type="submission" date="2025-08" db="UniProtKB">
        <authorList>
            <consortium name="Ensembl"/>
        </authorList>
    </citation>
    <scope>IDENTIFICATION</scope>
</reference>
<sequence length="849" mass="95470">MTSSIGDDSSIFDGSMDEDEKDKAKRVSRNKSEKKRRDQFNVLIKELGTMLPGITRKMDKSTILQKSIDFLCKHNEISAQSESSEIRQDWKPPFLSNEEFTQLMLEALDGFFIAIMTDGNIIYVSESVTSLLEHLPSDLQDQNLLNFLPLNEHSEVYKALSKHPSDPESLGPEYLKTKNQLEFCCHVLRGTIDPKEPAVYERVKFIGNFKSLNDVPNTTRNGLAGVLQRSLQPAFDDLVCFVATVRLAKPQFIKEMCTVAEPNEEFTSRHSLEWKFLFLDHRAPPIIGYLPFEVLGTSGYDYYHVDDLGTLAKCHEHLMQYGKGKSCYYRFLTKGQQWIWLQTRHYITYHQWNSRPEFIVCTHTVVSYAEVRAEQRRELGIIEEPPPEVTVDKQSQDSGSDSQLNTVSSLKEALERFDRSHTPSSTSLSSHKTSSQLSDNTCTSTASKLHMDMATPPHQSHVASTIEMTSQRRSSISSQSMSSQTTGHSVTPVHPVIQQHQQQEPVLEFSAQVNAMQHLKDQLEQRTRMIQANIQRQQDELRAIQDQLHRVQPPAIQDQLHRVQPPAIQMFVQQPGGALNVQLPQVGVVPQGAVLTTNQVQQTVLNPTHTGSQLTVQQQQSPPPQQNLQLQQSNSLAQVFSQAVVQQQRQQQQQQQPVYNMIMSQPGQPNLLQISTSLPQNNTQQAVATFTQDNTQIQFPAGQQLVTKLVTAPMACGAVMVPTSVFMGQPVIAYNPFGGQQGGQTLTLQAAQSQQNQPDSQTQTAVVAQSNQQGAQQQFVQGTRLLHGNQQLILQAAFPMQQQQQAFTQVTQQQQSHNQRHQLQLKPQPQKQPKGPPSHRTDSSSSQAQ</sequence>
<dbReference type="Ensembl" id="ENSOKIT00005072504.1">
    <property type="protein sequence ID" value="ENSOKIP00005068163.1"/>
    <property type="gene ID" value="ENSOKIG00005028100.1"/>
</dbReference>
<evidence type="ECO:0000313" key="20">
    <source>
        <dbReference type="Proteomes" id="UP000694557"/>
    </source>
</evidence>
<comment type="subcellular location">
    <subcellularLocation>
        <location evidence="1">Cytoplasm</location>
        <location evidence="1">Cytosol</location>
    </subcellularLocation>
</comment>
<evidence type="ECO:0000256" key="5">
    <source>
        <dbReference type="ARBA" id="ARBA00022737"/>
    </source>
</evidence>
<dbReference type="Pfam" id="PF00989">
    <property type="entry name" value="PAS"/>
    <property type="match status" value="1"/>
</dbReference>
<evidence type="ECO:0000256" key="10">
    <source>
        <dbReference type="ARBA" id="ARBA00023125"/>
    </source>
</evidence>
<dbReference type="PANTHER" id="PTHR46055">
    <property type="entry name" value="CIRCADIAN LOCOMOTER OUTPUT CYCLES PROTEIN KAPUT"/>
    <property type="match status" value="1"/>
</dbReference>
<keyword evidence="20" id="KW-1185">Reference proteome</keyword>
<evidence type="ECO:0000259" key="18">
    <source>
        <dbReference type="PROSITE" id="PS50888"/>
    </source>
</evidence>
<evidence type="ECO:0000256" key="7">
    <source>
        <dbReference type="ARBA" id="ARBA00022843"/>
    </source>
</evidence>
<organism evidence="19 20">
    <name type="scientific">Oncorhynchus kisutch</name>
    <name type="common">Coho salmon</name>
    <name type="synonym">Salmo kisutch</name>
    <dbReference type="NCBI Taxonomy" id="8019"/>
    <lineage>
        <taxon>Eukaryota</taxon>
        <taxon>Metazoa</taxon>
        <taxon>Chordata</taxon>
        <taxon>Craniata</taxon>
        <taxon>Vertebrata</taxon>
        <taxon>Euteleostomi</taxon>
        <taxon>Actinopterygii</taxon>
        <taxon>Neopterygii</taxon>
        <taxon>Teleostei</taxon>
        <taxon>Protacanthopterygii</taxon>
        <taxon>Salmoniformes</taxon>
        <taxon>Salmonidae</taxon>
        <taxon>Salmoninae</taxon>
        <taxon>Oncorhynchus</taxon>
    </lineage>
</organism>
<feature type="compositionally biased region" description="Low complexity" evidence="16">
    <location>
        <begin position="811"/>
        <end position="833"/>
    </location>
</feature>
<dbReference type="Pfam" id="PF14598">
    <property type="entry name" value="PAS_11"/>
    <property type="match status" value="1"/>
</dbReference>
<keyword evidence="3" id="KW-1017">Isopeptide bond</keyword>
<feature type="compositionally biased region" description="Low complexity" evidence="16">
    <location>
        <begin position="422"/>
        <end position="438"/>
    </location>
</feature>
<feature type="coiled-coil region" evidence="15">
    <location>
        <begin position="506"/>
        <end position="547"/>
    </location>
</feature>
<dbReference type="InterPro" id="IPR011598">
    <property type="entry name" value="bHLH_dom"/>
</dbReference>
<dbReference type="GO" id="GO:0032922">
    <property type="term" value="P:circadian regulation of gene expression"/>
    <property type="evidence" value="ECO:0007669"/>
    <property type="project" value="InterPro"/>
</dbReference>
<keyword evidence="15" id="KW-0175">Coiled coil</keyword>
<feature type="region of interest" description="Disordered" evidence="16">
    <location>
        <begin position="811"/>
        <end position="849"/>
    </location>
</feature>
<reference evidence="19" key="2">
    <citation type="submission" date="2025-09" db="UniProtKB">
        <authorList>
            <consortium name="Ensembl"/>
        </authorList>
    </citation>
    <scope>IDENTIFICATION</scope>
</reference>
<dbReference type="GO" id="GO:0005829">
    <property type="term" value="C:cytosol"/>
    <property type="evidence" value="ECO:0007669"/>
    <property type="project" value="UniProtKB-SubCell"/>
</dbReference>
<dbReference type="InterPro" id="IPR013767">
    <property type="entry name" value="PAS_fold"/>
</dbReference>
<gene>
    <name evidence="19" type="primary">LOC109887115</name>
</gene>
<evidence type="ECO:0000256" key="4">
    <source>
        <dbReference type="ARBA" id="ARBA00022553"/>
    </source>
</evidence>
<proteinExistence type="predicted"/>
<keyword evidence="13" id="KW-0539">Nucleus</keyword>
<dbReference type="AlphaFoldDB" id="A0A8C7I7B8"/>
<dbReference type="GeneTree" id="ENSGT00940000157580"/>
<dbReference type="GO" id="GO:0000981">
    <property type="term" value="F:DNA-binding transcription factor activity, RNA polymerase II-specific"/>
    <property type="evidence" value="ECO:0007669"/>
    <property type="project" value="InterPro"/>
</dbReference>
<keyword evidence="10" id="KW-0238">DNA-binding</keyword>
<dbReference type="Pfam" id="PF00010">
    <property type="entry name" value="HLH"/>
    <property type="match status" value="1"/>
</dbReference>
<feature type="domain" description="BHLH" evidence="18">
    <location>
        <begin position="24"/>
        <end position="74"/>
    </location>
</feature>
<dbReference type="FunFam" id="3.30.450.20:FF:000016">
    <property type="entry name" value="Circadian locomoter output cycles protein"/>
    <property type="match status" value="1"/>
</dbReference>
<protein>
    <recommendedName>
        <fullName evidence="14">Circadian locomoter output cycles protein kaput</fullName>
    </recommendedName>
</protein>
<dbReference type="PROSITE" id="PS50888">
    <property type="entry name" value="BHLH"/>
    <property type="match status" value="1"/>
</dbReference>
<keyword evidence="4" id="KW-0597">Phosphoprotein</keyword>
<evidence type="ECO:0000256" key="9">
    <source>
        <dbReference type="ARBA" id="ARBA00023108"/>
    </source>
</evidence>
<feature type="region of interest" description="Disordered" evidence="16">
    <location>
        <begin position="379"/>
        <end position="443"/>
    </location>
</feature>
<keyword evidence="2" id="KW-0963">Cytoplasm</keyword>
<feature type="region of interest" description="Disordered" evidence="16">
    <location>
        <begin position="1"/>
        <end position="33"/>
    </location>
</feature>
<evidence type="ECO:0000259" key="17">
    <source>
        <dbReference type="PROSITE" id="PS50112"/>
    </source>
</evidence>
<dbReference type="InterPro" id="IPR000014">
    <property type="entry name" value="PAS"/>
</dbReference>
<evidence type="ECO:0000256" key="15">
    <source>
        <dbReference type="SAM" id="Coils"/>
    </source>
</evidence>
<evidence type="ECO:0000256" key="1">
    <source>
        <dbReference type="ARBA" id="ARBA00004514"/>
    </source>
</evidence>
<name>A0A8C7I7B8_ONCKI</name>
<dbReference type="GO" id="GO:0070888">
    <property type="term" value="F:E-box binding"/>
    <property type="evidence" value="ECO:0007669"/>
    <property type="project" value="TreeGrafter"/>
</dbReference>
<dbReference type="InterPro" id="IPR001610">
    <property type="entry name" value="PAC"/>
</dbReference>
<evidence type="ECO:0000256" key="14">
    <source>
        <dbReference type="ARBA" id="ARBA00040572"/>
    </source>
</evidence>
<evidence type="ECO:0000256" key="16">
    <source>
        <dbReference type="SAM" id="MobiDB-lite"/>
    </source>
</evidence>
<dbReference type="PROSITE" id="PS50112">
    <property type="entry name" value="PAS"/>
    <property type="match status" value="2"/>
</dbReference>
<dbReference type="SMART" id="SM00353">
    <property type="entry name" value="HLH"/>
    <property type="match status" value="1"/>
</dbReference>
<evidence type="ECO:0000256" key="3">
    <source>
        <dbReference type="ARBA" id="ARBA00022499"/>
    </source>
</evidence>
<dbReference type="Proteomes" id="UP000694557">
    <property type="component" value="Unassembled WGS sequence"/>
</dbReference>
<dbReference type="SMART" id="SM00091">
    <property type="entry name" value="PAS"/>
    <property type="match status" value="2"/>
</dbReference>
<evidence type="ECO:0000313" key="19">
    <source>
        <dbReference type="Ensembl" id="ENSOKIP00005068163.1"/>
    </source>
</evidence>
<keyword evidence="8" id="KW-0805">Transcription regulation</keyword>
<evidence type="ECO:0000256" key="13">
    <source>
        <dbReference type="ARBA" id="ARBA00023242"/>
    </source>
</evidence>
<evidence type="ECO:0000256" key="12">
    <source>
        <dbReference type="ARBA" id="ARBA00023163"/>
    </source>
</evidence>
<dbReference type="InterPro" id="IPR001067">
    <property type="entry name" value="Nuc_translocat"/>
</dbReference>
<keyword evidence="7" id="KW-0832">Ubl conjugation</keyword>
<dbReference type="SUPFAM" id="SSF47459">
    <property type="entry name" value="HLH, helix-loop-helix DNA-binding domain"/>
    <property type="match status" value="1"/>
</dbReference>
<dbReference type="SMART" id="SM00086">
    <property type="entry name" value="PAC"/>
    <property type="match status" value="1"/>
</dbReference>
<keyword evidence="5" id="KW-0677">Repeat</keyword>
<dbReference type="GeneID" id="109887115"/>
<keyword evidence="11" id="KW-0010">Activator</keyword>
<dbReference type="PRINTS" id="PR00785">
    <property type="entry name" value="NCTRNSLOCATR"/>
</dbReference>
<dbReference type="InterPro" id="IPR047230">
    <property type="entry name" value="CLOCK-like"/>
</dbReference>
<evidence type="ECO:0000256" key="6">
    <source>
        <dbReference type="ARBA" id="ARBA00022763"/>
    </source>
</evidence>
<dbReference type="RefSeq" id="XP_031670590.1">
    <property type="nucleotide sequence ID" value="XM_031814730.1"/>
</dbReference>
<dbReference type="Gene3D" id="3.30.450.20">
    <property type="entry name" value="PAS domain"/>
    <property type="match status" value="2"/>
</dbReference>
<dbReference type="SUPFAM" id="SSF55785">
    <property type="entry name" value="PYP-like sensor domain (PAS domain)"/>
    <property type="match status" value="2"/>
</dbReference>